<evidence type="ECO:0000313" key="2">
    <source>
        <dbReference type="EMBL" id="QTE30604.1"/>
    </source>
</evidence>
<reference evidence="2" key="1">
    <citation type="submission" date="2021-03" db="EMBL/GenBank/DDBJ databases">
        <title>Pengzhenrongella sicca gen. nov., sp. nov., a new member of suborder Micrococcineae isolated from High-Arctic tundra soil.</title>
        <authorList>
            <person name="Peng F."/>
        </authorList>
    </citation>
    <scope>NUCLEOTIDE SEQUENCE</scope>
    <source>
        <strain evidence="2">LRZ-2</strain>
    </source>
</reference>
<dbReference type="NCBIfam" id="TIGR00199">
    <property type="entry name" value="PncC_domain"/>
    <property type="match status" value="1"/>
</dbReference>
<feature type="domain" description="CinA C-terminal" evidence="1">
    <location>
        <begin position="28"/>
        <end position="174"/>
    </location>
</feature>
<dbReference type="Pfam" id="PF02464">
    <property type="entry name" value="CinA"/>
    <property type="match status" value="1"/>
</dbReference>
<organism evidence="2 3">
    <name type="scientific">Pengzhenrongella sicca</name>
    <dbReference type="NCBI Taxonomy" id="2819238"/>
    <lineage>
        <taxon>Bacteria</taxon>
        <taxon>Bacillati</taxon>
        <taxon>Actinomycetota</taxon>
        <taxon>Actinomycetes</taxon>
        <taxon>Micrococcales</taxon>
        <taxon>Pengzhenrongella</taxon>
    </lineage>
</organism>
<name>A0A8A4ZFD2_9MICO</name>
<protein>
    <submittedName>
        <fullName evidence="2">CinA family protein</fullName>
    </submittedName>
</protein>
<dbReference type="EMBL" id="CP071868">
    <property type="protein sequence ID" value="QTE30604.1"/>
    <property type="molecule type" value="Genomic_DNA"/>
</dbReference>
<dbReference type="KEGG" id="psic:J4E96_06450"/>
<dbReference type="InterPro" id="IPR008136">
    <property type="entry name" value="CinA_C"/>
</dbReference>
<keyword evidence="3" id="KW-1185">Reference proteome</keyword>
<evidence type="ECO:0000313" key="3">
    <source>
        <dbReference type="Proteomes" id="UP000663937"/>
    </source>
</evidence>
<dbReference type="RefSeq" id="WP_227424954.1">
    <property type="nucleotide sequence ID" value="NZ_CP071868.1"/>
</dbReference>
<dbReference type="InterPro" id="IPR036653">
    <property type="entry name" value="CinA-like_C"/>
</dbReference>
<sequence length="183" mass="17866">MTGPGQPGEPALAGSPAGSTADLPAALPADLLAALQTRGWSVAVAESLTGGLVTDALVAVPGASRSVRGGVVAYATDLKATLLGVDASLLAARGAVDPDVAAAMARGARYRLGADVGLATTGVAGPQGQDGERPGTVHVAVATAHGVRVASAQLPGGRAEVRAAARDLVLRLALDVVGDPESR</sequence>
<gene>
    <name evidence="2" type="ORF">J4E96_06450</name>
</gene>
<accession>A0A8A4ZFD2</accession>
<dbReference type="Gene3D" id="3.90.950.20">
    <property type="entry name" value="CinA-like"/>
    <property type="match status" value="1"/>
</dbReference>
<dbReference type="Proteomes" id="UP000663937">
    <property type="component" value="Chromosome"/>
</dbReference>
<dbReference type="SUPFAM" id="SSF142433">
    <property type="entry name" value="CinA-like"/>
    <property type="match status" value="1"/>
</dbReference>
<evidence type="ECO:0000259" key="1">
    <source>
        <dbReference type="Pfam" id="PF02464"/>
    </source>
</evidence>
<dbReference type="AlphaFoldDB" id="A0A8A4ZFD2"/>
<proteinExistence type="predicted"/>